<sequence>LQGIWTGSTMTPLERRPEHAGKDVLTEEEAAALERRADENRFVEREPSDGDPGTYNQIWFDPGTRIVSDRRTALITAPPDGQVPYTSAMAERQRLQVDYRVNGQRDSWVDVDTGERCMSDGVPMFWLGYNPNHQIVQTPDHVVILHEMFRDRRIIPITDQPHAAVRQWNGDIRGHWDGDTLVVESTHFVDRTSDRWAATWRMPTETMHLTERFTRLDRDTLQYEFTLTDPAKFTEPWSVRIPLTTNQASRGVTEGPLYEYACHEGNYSLMNVLSGARAEE</sequence>
<evidence type="ECO:0000256" key="1">
    <source>
        <dbReference type="SAM" id="MobiDB-lite"/>
    </source>
</evidence>
<feature type="region of interest" description="Disordered" evidence="1">
    <location>
        <begin position="1"/>
        <end position="25"/>
    </location>
</feature>
<organism evidence="2">
    <name type="scientific">marine metagenome</name>
    <dbReference type="NCBI Taxonomy" id="408172"/>
    <lineage>
        <taxon>unclassified sequences</taxon>
        <taxon>metagenomes</taxon>
        <taxon>ecological metagenomes</taxon>
    </lineage>
</organism>
<proteinExistence type="predicted"/>
<feature type="non-terminal residue" evidence="2">
    <location>
        <position position="280"/>
    </location>
</feature>
<name>A0A382W4K9_9ZZZZ</name>
<feature type="compositionally biased region" description="Polar residues" evidence="1">
    <location>
        <begin position="1"/>
        <end position="11"/>
    </location>
</feature>
<reference evidence="2" key="1">
    <citation type="submission" date="2018-05" db="EMBL/GenBank/DDBJ databases">
        <authorList>
            <person name="Lanie J.A."/>
            <person name="Ng W.-L."/>
            <person name="Kazmierczak K.M."/>
            <person name="Andrzejewski T.M."/>
            <person name="Davidsen T.M."/>
            <person name="Wayne K.J."/>
            <person name="Tettelin H."/>
            <person name="Glass J.I."/>
            <person name="Rusch D."/>
            <person name="Podicherti R."/>
            <person name="Tsui H.-C.T."/>
            <person name="Winkler M.E."/>
        </authorList>
    </citation>
    <scope>NUCLEOTIDE SEQUENCE</scope>
</reference>
<gene>
    <name evidence="2" type="ORF">METZ01_LOCUS406616</name>
</gene>
<feature type="non-terminal residue" evidence="2">
    <location>
        <position position="1"/>
    </location>
</feature>
<evidence type="ECO:0000313" key="2">
    <source>
        <dbReference type="EMBL" id="SVD53762.1"/>
    </source>
</evidence>
<feature type="compositionally biased region" description="Basic and acidic residues" evidence="1">
    <location>
        <begin position="13"/>
        <end position="25"/>
    </location>
</feature>
<protein>
    <submittedName>
        <fullName evidence="2">Uncharacterized protein</fullName>
    </submittedName>
</protein>
<accession>A0A382W4K9</accession>
<dbReference type="EMBL" id="UINC01157014">
    <property type="protein sequence ID" value="SVD53762.1"/>
    <property type="molecule type" value="Genomic_DNA"/>
</dbReference>
<dbReference type="AlphaFoldDB" id="A0A382W4K9"/>